<dbReference type="Gene3D" id="2.60.40.10">
    <property type="entry name" value="Immunoglobulins"/>
    <property type="match status" value="1"/>
</dbReference>
<proteinExistence type="inferred from homology"/>
<name>A0A0B7B209_9EUPU</name>
<evidence type="ECO:0000256" key="5">
    <source>
        <dbReference type="ARBA" id="ARBA00023295"/>
    </source>
</evidence>
<dbReference type="SUPFAM" id="SSF52279">
    <property type="entry name" value="Beta-D-glucan exohydrolase, C-terminal domain"/>
    <property type="match status" value="1"/>
</dbReference>
<dbReference type="Pfam" id="PF01915">
    <property type="entry name" value="Glyco_hydro_3_C"/>
    <property type="match status" value="1"/>
</dbReference>
<dbReference type="SMART" id="SM01217">
    <property type="entry name" value="Fn3_like"/>
    <property type="match status" value="1"/>
</dbReference>
<gene>
    <name evidence="7" type="primary">ORF153239</name>
</gene>
<feature type="domain" description="Fibronectin type III-like" evidence="6">
    <location>
        <begin position="116"/>
        <end position="184"/>
    </location>
</feature>
<evidence type="ECO:0000313" key="7">
    <source>
        <dbReference type="EMBL" id="CEK86346.1"/>
    </source>
</evidence>
<reference evidence="7" key="1">
    <citation type="submission" date="2014-12" db="EMBL/GenBank/DDBJ databases">
        <title>Insight into the proteome of Arion vulgaris.</title>
        <authorList>
            <person name="Aradska J."/>
            <person name="Bulat T."/>
            <person name="Smidak R."/>
            <person name="Sarate P."/>
            <person name="Gangsoo J."/>
            <person name="Sialana F."/>
            <person name="Bilban M."/>
            <person name="Lubec G."/>
        </authorList>
    </citation>
    <scope>NUCLEOTIDE SEQUENCE</scope>
    <source>
        <tissue evidence="7">Skin</tissue>
    </source>
</reference>
<accession>A0A0B7B209</accession>
<evidence type="ECO:0000256" key="2">
    <source>
        <dbReference type="ARBA" id="ARBA00005336"/>
    </source>
</evidence>
<keyword evidence="4" id="KW-0378">Hydrolase</keyword>
<dbReference type="EMBL" id="HACG01039481">
    <property type="protein sequence ID" value="CEK86346.1"/>
    <property type="molecule type" value="Transcribed_RNA"/>
</dbReference>
<organism evidence="7">
    <name type="scientific">Arion vulgaris</name>
    <dbReference type="NCBI Taxonomy" id="1028688"/>
    <lineage>
        <taxon>Eukaryota</taxon>
        <taxon>Metazoa</taxon>
        <taxon>Spiralia</taxon>
        <taxon>Lophotrochozoa</taxon>
        <taxon>Mollusca</taxon>
        <taxon>Gastropoda</taxon>
        <taxon>Heterobranchia</taxon>
        <taxon>Euthyneura</taxon>
        <taxon>Panpulmonata</taxon>
        <taxon>Eupulmonata</taxon>
        <taxon>Stylommatophora</taxon>
        <taxon>Helicina</taxon>
        <taxon>Arionoidea</taxon>
        <taxon>Arionidae</taxon>
        <taxon>Arion</taxon>
    </lineage>
</organism>
<dbReference type="GO" id="GO:0008422">
    <property type="term" value="F:beta-glucosidase activity"/>
    <property type="evidence" value="ECO:0007669"/>
    <property type="project" value="UniProtKB-EC"/>
</dbReference>
<dbReference type="InterPro" id="IPR002772">
    <property type="entry name" value="Glyco_hydro_3_C"/>
</dbReference>
<dbReference type="Gene3D" id="3.40.50.1700">
    <property type="entry name" value="Glycoside hydrolase family 3 C-terminal domain"/>
    <property type="match status" value="1"/>
</dbReference>
<dbReference type="PANTHER" id="PTHR42715">
    <property type="entry name" value="BETA-GLUCOSIDASE"/>
    <property type="match status" value="1"/>
</dbReference>
<dbReference type="InterPro" id="IPR026891">
    <property type="entry name" value="Fn3-like"/>
</dbReference>
<sequence>MSWISSTLMECFFPAQATGDALVAVLTNKGGNSSPAGRLPMTWPMFASQIPPMVNYSMENRTYRYMSTAPLYPFGYGLSYSQFEYLEMILNIIVAPQQDLTVALSVQNVGDISADEVIQCYISWGNQSLPVPNRQLVYFNRILVLSGDIVKHIFTVSWENWSYWDNEKWTVQTGIMTIMCGGQQPFQKKSAPSNILTKTFQVVGTSP</sequence>
<dbReference type="GO" id="GO:0005975">
    <property type="term" value="P:carbohydrate metabolic process"/>
    <property type="evidence" value="ECO:0007669"/>
    <property type="project" value="InterPro"/>
</dbReference>
<dbReference type="InterPro" id="IPR050288">
    <property type="entry name" value="Cellulose_deg_GH3"/>
</dbReference>
<dbReference type="InterPro" id="IPR013783">
    <property type="entry name" value="Ig-like_fold"/>
</dbReference>
<dbReference type="EC" id="3.2.1.21" evidence="3"/>
<evidence type="ECO:0000256" key="1">
    <source>
        <dbReference type="ARBA" id="ARBA00000448"/>
    </source>
</evidence>
<dbReference type="Pfam" id="PF14310">
    <property type="entry name" value="Fn3-like"/>
    <property type="match status" value="1"/>
</dbReference>
<protein>
    <recommendedName>
        <fullName evidence="3">beta-glucosidase</fullName>
        <ecNumber evidence="3">3.2.1.21</ecNumber>
    </recommendedName>
</protein>
<evidence type="ECO:0000259" key="6">
    <source>
        <dbReference type="SMART" id="SM01217"/>
    </source>
</evidence>
<dbReference type="InterPro" id="IPR036881">
    <property type="entry name" value="Glyco_hydro_3_C_sf"/>
</dbReference>
<evidence type="ECO:0000256" key="3">
    <source>
        <dbReference type="ARBA" id="ARBA00012744"/>
    </source>
</evidence>
<comment type="catalytic activity">
    <reaction evidence="1">
        <text>Hydrolysis of terminal, non-reducing beta-D-glucosyl residues with release of beta-D-glucose.</text>
        <dbReference type="EC" id="3.2.1.21"/>
    </reaction>
</comment>
<comment type="similarity">
    <text evidence="2">Belongs to the glycosyl hydrolase 3 family.</text>
</comment>
<dbReference type="AlphaFoldDB" id="A0A0B7B209"/>
<evidence type="ECO:0000256" key="4">
    <source>
        <dbReference type="ARBA" id="ARBA00022801"/>
    </source>
</evidence>
<keyword evidence="5" id="KW-0326">Glycosidase</keyword>
<dbReference type="PANTHER" id="PTHR42715:SF10">
    <property type="entry name" value="BETA-GLUCOSIDASE"/>
    <property type="match status" value="1"/>
</dbReference>